<dbReference type="EMBL" id="VSRR010005496">
    <property type="protein sequence ID" value="MPC42599.1"/>
    <property type="molecule type" value="Genomic_DNA"/>
</dbReference>
<keyword evidence="2" id="KW-1185">Reference proteome</keyword>
<protein>
    <submittedName>
        <fullName evidence="1">Uncharacterized protein</fullName>
    </submittedName>
</protein>
<dbReference type="AlphaFoldDB" id="A0A5B7FBH4"/>
<reference evidence="1 2" key="1">
    <citation type="submission" date="2019-05" db="EMBL/GenBank/DDBJ databases">
        <title>Another draft genome of Portunus trituberculatus and its Hox gene families provides insights of decapod evolution.</title>
        <authorList>
            <person name="Jeong J.-H."/>
            <person name="Song I."/>
            <person name="Kim S."/>
            <person name="Choi T."/>
            <person name="Kim D."/>
            <person name="Ryu S."/>
            <person name="Kim W."/>
        </authorList>
    </citation>
    <scope>NUCLEOTIDE SEQUENCE [LARGE SCALE GENOMIC DNA]</scope>
    <source>
        <tissue evidence="1">Muscle</tissue>
    </source>
</reference>
<accession>A0A5B7FBH4</accession>
<comment type="caution">
    <text evidence="1">The sequence shown here is derived from an EMBL/GenBank/DDBJ whole genome shotgun (WGS) entry which is preliminary data.</text>
</comment>
<evidence type="ECO:0000313" key="1">
    <source>
        <dbReference type="EMBL" id="MPC42599.1"/>
    </source>
</evidence>
<dbReference type="Proteomes" id="UP000324222">
    <property type="component" value="Unassembled WGS sequence"/>
</dbReference>
<organism evidence="1 2">
    <name type="scientific">Portunus trituberculatus</name>
    <name type="common">Swimming crab</name>
    <name type="synonym">Neptunus trituberculatus</name>
    <dbReference type="NCBI Taxonomy" id="210409"/>
    <lineage>
        <taxon>Eukaryota</taxon>
        <taxon>Metazoa</taxon>
        <taxon>Ecdysozoa</taxon>
        <taxon>Arthropoda</taxon>
        <taxon>Crustacea</taxon>
        <taxon>Multicrustacea</taxon>
        <taxon>Malacostraca</taxon>
        <taxon>Eumalacostraca</taxon>
        <taxon>Eucarida</taxon>
        <taxon>Decapoda</taxon>
        <taxon>Pleocyemata</taxon>
        <taxon>Brachyura</taxon>
        <taxon>Eubrachyura</taxon>
        <taxon>Portunoidea</taxon>
        <taxon>Portunidae</taxon>
        <taxon>Portuninae</taxon>
        <taxon>Portunus</taxon>
    </lineage>
</organism>
<name>A0A5B7FBH4_PORTR</name>
<sequence>MESGAHVGMLEGATKPEAHCCRMTRPGTSTLRRKVMRFYHQLALFLWTCWCWRAEVEEDEKSSDHHKNREGTDKR</sequence>
<proteinExistence type="predicted"/>
<gene>
    <name evidence="1" type="ORF">E2C01_036222</name>
</gene>
<evidence type="ECO:0000313" key="2">
    <source>
        <dbReference type="Proteomes" id="UP000324222"/>
    </source>
</evidence>